<evidence type="ECO:0000259" key="2">
    <source>
        <dbReference type="Pfam" id="PF01266"/>
    </source>
</evidence>
<comment type="caution">
    <text evidence="3">The sequence shown here is derived from an EMBL/GenBank/DDBJ whole genome shotgun (WGS) entry which is preliminary data.</text>
</comment>
<organism evidence="3 6">
    <name type="scientific">Teichococcus wenyumeiae</name>
    <dbReference type="NCBI Taxonomy" id="2478470"/>
    <lineage>
        <taxon>Bacteria</taxon>
        <taxon>Pseudomonadati</taxon>
        <taxon>Pseudomonadota</taxon>
        <taxon>Alphaproteobacteria</taxon>
        <taxon>Acetobacterales</taxon>
        <taxon>Roseomonadaceae</taxon>
        <taxon>Roseomonas</taxon>
    </lineage>
</organism>
<evidence type="ECO:0000313" key="5">
    <source>
        <dbReference type="Proteomes" id="UP000274097"/>
    </source>
</evidence>
<evidence type="ECO:0000313" key="3">
    <source>
        <dbReference type="EMBL" id="RKK05690.1"/>
    </source>
</evidence>
<dbReference type="AlphaFoldDB" id="A0A3A9JH41"/>
<reference evidence="3 6" key="1">
    <citation type="submission" date="2018-09" db="EMBL/GenBank/DDBJ databases">
        <title>Roseomonas sp. nov., isolated from feces of Tibetan antelopes in the Qinghai-Tibet plateau, China.</title>
        <authorList>
            <person name="Tian Z."/>
        </authorList>
    </citation>
    <scope>NUCLEOTIDE SEQUENCE [LARGE SCALE GENOMIC DNA]</scope>
    <source>
        <strain evidence="4 5">Z23</strain>
        <strain evidence="3 6">Z24</strain>
    </source>
</reference>
<dbReference type="PANTHER" id="PTHR13847:SF287">
    <property type="entry name" value="FAD-DEPENDENT OXIDOREDUCTASE DOMAIN-CONTAINING PROTEIN 1"/>
    <property type="match status" value="1"/>
</dbReference>
<dbReference type="SUPFAM" id="SSF51905">
    <property type="entry name" value="FAD/NAD(P)-binding domain"/>
    <property type="match status" value="1"/>
</dbReference>
<dbReference type="InterPro" id="IPR036188">
    <property type="entry name" value="FAD/NAD-bd_sf"/>
</dbReference>
<keyword evidence="5" id="KW-1185">Reference proteome</keyword>
<dbReference type="InParanoid" id="A0A3A9JH41"/>
<accession>A0A3A9JH41</accession>
<dbReference type="EMBL" id="RFLX01000003">
    <property type="protein sequence ID" value="RMI25999.1"/>
    <property type="molecule type" value="Genomic_DNA"/>
</dbReference>
<dbReference type="Gene3D" id="3.30.9.10">
    <property type="entry name" value="D-Amino Acid Oxidase, subunit A, domain 2"/>
    <property type="match status" value="1"/>
</dbReference>
<dbReference type="InterPro" id="IPR006076">
    <property type="entry name" value="FAD-dep_OxRdtase"/>
</dbReference>
<name>A0A3A9JH41_9PROT</name>
<feature type="domain" description="FAD dependent oxidoreductase" evidence="2">
    <location>
        <begin position="7"/>
        <end position="354"/>
    </location>
</feature>
<dbReference type="GO" id="GO:0016491">
    <property type="term" value="F:oxidoreductase activity"/>
    <property type="evidence" value="ECO:0007669"/>
    <property type="project" value="UniProtKB-KW"/>
</dbReference>
<dbReference type="Proteomes" id="UP000278036">
    <property type="component" value="Unassembled WGS sequence"/>
</dbReference>
<dbReference type="PANTHER" id="PTHR13847">
    <property type="entry name" value="SARCOSINE DEHYDROGENASE-RELATED"/>
    <property type="match status" value="1"/>
</dbReference>
<dbReference type="Pfam" id="PF01266">
    <property type="entry name" value="DAO"/>
    <property type="match status" value="1"/>
</dbReference>
<dbReference type="EMBL" id="RAQU01000011">
    <property type="protein sequence ID" value="RKK05690.1"/>
    <property type="molecule type" value="Genomic_DNA"/>
</dbReference>
<gene>
    <name evidence="3" type="ORF">D6Z83_02865</name>
    <name evidence="4" type="ORF">EBE87_06355</name>
</gene>
<evidence type="ECO:0000313" key="4">
    <source>
        <dbReference type="EMBL" id="RMI25999.1"/>
    </source>
</evidence>
<dbReference type="OrthoDB" id="9815989at2"/>
<dbReference type="GO" id="GO:0005737">
    <property type="term" value="C:cytoplasm"/>
    <property type="evidence" value="ECO:0007669"/>
    <property type="project" value="TreeGrafter"/>
</dbReference>
<sequence>MNDTRFDVLVVGGGGAGCSAALHLAQRGTRVALLERGLVGGQASGVNYGGVRQQGRNPAELPIARRSRELWGRMKELAGTEAEFTVTGHLKLARNDAEEANLVAYLDVAKQHGLPLRMVGRNAIHVEYPWLGPQVVAGSFAPEDGSANPRLLAPALARAAQDAGATVLERTEVEHYAHDGTLFRLRTVDGREFTAPVLLNMAGFWGGRIAEAFGEPVPVKPLSPNMMVTEPLDYFIEPNLGVVGGNVYLRQIPRGNVIIGAGHGENDPGQPGQVPWSRPVPEVTMEGARLAIALVPALEGVQIIRSWTGIDGNMPDKIPVIGPSSTTPGLFHAFGFSGHGFQLGPAIGAIMTELVLDGHTDIPLEAFRITRFAEAAA</sequence>
<dbReference type="PROSITE" id="PS51257">
    <property type="entry name" value="PROKAR_LIPOPROTEIN"/>
    <property type="match status" value="1"/>
</dbReference>
<evidence type="ECO:0000313" key="6">
    <source>
        <dbReference type="Proteomes" id="UP000278036"/>
    </source>
</evidence>
<protein>
    <submittedName>
        <fullName evidence="3">FAD-binding oxidoreductase</fullName>
    </submittedName>
    <submittedName>
        <fullName evidence="4">FAD-dependent oxidoreductase</fullName>
    </submittedName>
</protein>
<evidence type="ECO:0000256" key="1">
    <source>
        <dbReference type="ARBA" id="ARBA00023002"/>
    </source>
</evidence>
<dbReference type="Proteomes" id="UP000274097">
    <property type="component" value="Unassembled WGS sequence"/>
</dbReference>
<proteinExistence type="predicted"/>
<dbReference type="RefSeq" id="WP_120636827.1">
    <property type="nucleotide sequence ID" value="NZ_RAQU01000011.1"/>
</dbReference>
<keyword evidence="1" id="KW-0560">Oxidoreductase</keyword>
<dbReference type="Gene3D" id="3.50.50.60">
    <property type="entry name" value="FAD/NAD(P)-binding domain"/>
    <property type="match status" value="1"/>
</dbReference>